<organism evidence="1 2">
    <name type="scientific">Actinidia rufa</name>
    <dbReference type="NCBI Taxonomy" id="165716"/>
    <lineage>
        <taxon>Eukaryota</taxon>
        <taxon>Viridiplantae</taxon>
        <taxon>Streptophyta</taxon>
        <taxon>Embryophyta</taxon>
        <taxon>Tracheophyta</taxon>
        <taxon>Spermatophyta</taxon>
        <taxon>Magnoliopsida</taxon>
        <taxon>eudicotyledons</taxon>
        <taxon>Gunneridae</taxon>
        <taxon>Pentapetalae</taxon>
        <taxon>asterids</taxon>
        <taxon>Ericales</taxon>
        <taxon>Actinidiaceae</taxon>
        <taxon>Actinidia</taxon>
    </lineage>
</organism>
<dbReference type="AlphaFoldDB" id="A0A7J0FFV1"/>
<reference evidence="1 2" key="1">
    <citation type="submission" date="2019-07" db="EMBL/GenBank/DDBJ databases">
        <title>De Novo Assembly of kiwifruit Actinidia rufa.</title>
        <authorList>
            <person name="Sugita-Konishi S."/>
            <person name="Sato K."/>
            <person name="Mori E."/>
            <person name="Abe Y."/>
            <person name="Kisaki G."/>
            <person name="Hamano K."/>
            <person name="Suezawa K."/>
            <person name="Otani M."/>
            <person name="Fukuda T."/>
            <person name="Manabe T."/>
            <person name="Gomi K."/>
            <person name="Tabuchi M."/>
            <person name="Akimitsu K."/>
            <person name="Kataoka I."/>
        </authorList>
    </citation>
    <scope>NUCLEOTIDE SEQUENCE [LARGE SCALE GENOMIC DNA]</scope>
    <source>
        <strain evidence="2">cv. Fuchu</strain>
    </source>
</reference>
<accession>A0A7J0FFV1</accession>
<comment type="caution">
    <text evidence="1">The sequence shown here is derived from an EMBL/GenBank/DDBJ whole genome shotgun (WGS) entry which is preliminary data.</text>
</comment>
<dbReference type="Proteomes" id="UP000585474">
    <property type="component" value="Unassembled WGS sequence"/>
</dbReference>
<keyword evidence="2" id="KW-1185">Reference proteome</keyword>
<gene>
    <name evidence="1" type="ORF">Acr_12g0000920</name>
</gene>
<proteinExistence type="predicted"/>
<evidence type="ECO:0000313" key="1">
    <source>
        <dbReference type="EMBL" id="GFY97551.1"/>
    </source>
</evidence>
<evidence type="ECO:0000313" key="2">
    <source>
        <dbReference type="Proteomes" id="UP000585474"/>
    </source>
</evidence>
<dbReference type="EMBL" id="BJWL01000012">
    <property type="protein sequence ID" value="GFY97551.1"/>
    <property type="molecule type" value="Genomic_DNA"/>
</dbReference>
<protein>
    <submittedName>
        <fullName evidence="1">Uncharacterized protein</fullName>
    </submittedName>
</protein>
<sequence>MLSMSSHIANPDVIHLARHSEDEMTLRLHLHQDHERDKCPLVQHLSTNNPPPATALVLKNADRSAVPFDRAIRIHKIAMVLVRNIQPGAVSTDQQVRTPSEERVLLRVYDGKTDPIDHLEPLQVGKGLLLFQLGHLLLEPLQLFGHVLSPNHLILDGSNVGLLGRCLFLHLLAAANNKRPKHYCLQKTNLSEQLNFKKYKLSLKTSNYLDDRVKEPRDHPVEVQFLHRLLIDRQNEPLKELLCHPRILQDRGIEPQINPCVCRGPLLWDSPKSLPVEVSTSPRSPAENALHGFSHRQSRCYPSRPSFWGLDDLLTPSPPACSSGYHLHVGRVCSGLNPADNVCFLAQVAEISTELKSNFDD</sequence>
<name>A0A7J0FFV1_9ERIC</name>